<proteinExistence type="predicted"/>
<keyword evidence="1 4" id="KW-0349">Heme</keyword>
<feature type="signal peptide" evidence="5">
    <location>
        <begin position="1"/>
        <end position="24"/>
    </location>
</feature>
<keyword evidence="3 4" id="KW-0408">Iron</keyword>
<reference evidence="7 8" key="1">
    <citation type="submission" date="2018-06" db="EMBL/GenBank/DDBJ databases">
        <title>Genomic Encyclopedia of Type Strains, Phase IV (KMG-IV): sequencing the most valuable type-strain genomes for metagenomic binning, comparative biology and taxonomic classification.</title>
        <authorList>
            <person name="Goeker M."/>
        </authorList>
    </citation>
    <scope>NUCLEOTIDE SEQUENCE [LARGE SCALE GENOMIC DNA]</scope>
    <source>
        <strain evidence="7 8">DSM 25532</strain>
    </source>
</reference>
<sequence length="1012" mass="112485">MSRLLSLRLAALSSGMTWVAAANAAAPVPDFDKDVRPILAESCLECHSLDKAKGGLSLVSLQDAVKVLKSGVPALVPGKPEESELIKRVASTHEDEIMPPKEKKHLTAKQIETLRQWIASGAEWPAHWAYRPVAGSEKSEVKSQKGGESPIDGFVWEKLAEVKIAPSPEADRTTLIRRVWYDLLGLPPTPEEVDAFVKDSAPNAYEKMVDAALASQHFGERWGRHWLDMARYADSDGYEKDRPRPDAWRYRDWVIRAVNEDMPFDEFTIEQLAGDLLPDATQEQMVATAFHRQTLTNTEGGTDQEQFRVEATFDRTETTGTVWMGLSVGCARCHTHKYDQITQKEYFQIYAFYNNGDEVSRQVPTSPTEWAAYVQKNGGEVKKLVPLQKDLDEAKAALPVKLPEWEKDVQARLTKAREAKPTQNFTPLEVAKISSKSGSTFKTLPDGSQLASGKQAKVDAYTIELAPSAKPITALQIEVLPDESLPKNGPGRATGGNFVLSEVKATTGQLPVLLHSAKADVEQKGFKAVDAIDDKPDTGWAISGFVGKRHVLTLQLATPLPAGSPLRLQFDQNYGKSEHNLGRFRILAAAEETEASIAPPEVVKILNEEPKRRNPVVIKALYEWMAKLDVDVMVASTALDTAQSKLPKAPLMDVRVIAQRNRDVRTTKVLHRGDFLSPAEEVKPAALAVLPPIKTRSAEADRLDFARWLVSRENPLTARVTVNHVWARLFGEGIVRTVNDFGVRGEQPTHPAMLDWLAATFMDEDGWSRKKFIKRIMMSATYKQSSAHRTDLLEVDPQNKLLARQNRMRVEGEVVRDLYLASSGLLSRKVGGPSVYPPMPPDIAALSYANNFKWATSTGEDRNRRGMYTFFKRTAPHPDLMTFDCPDANTTNVKRTVSNTPLQALTTLNAESYAEAAKALGKRVLEDKTLANDDERLTRSFRLCVSRAPTEKEIKSLRALLYDSRTWYAGHADEAKALTKGYESKGIATDELAAWTATARIVLNLDEFVTRE</sequence>
<comment type="caution">
    <text evidence="7">The sequence shown here is derived from an EMBL/GenBank/DDBJ whole genome shotgun (WGS) entry which is preliminary data.</text>
</comment>
<gene>
    <name evidence="7" type="ORF">DES53_105325</name>
</gene>
<dbReference type="InterPro" id="IPR036909">
    <property type="entry name" value="Cyt_c-like_dom_sf"/>
</dbReference>
<dbReference type="InterPro" id="IPR011444">
    <property type="entry name" value="DUF1549"/>
</dbReference>
<dbReference type="OrthoDB" id="175037at2"/>
<dbReference type="InterPro" id="IPR022655">
    <property type="entry name" value="DUF1553"/>
</dbReference>
<evidence type="ECO:0000256" key="2">
    <source>
        <dbReference type="ARBA" id="ARBA00022723"/>
    </source>
</evidence>
<name>A0A366HNI2_9BACT</name>
<dbReference type="Pfam" id="PF07583">
    <property type="entry name" value="PSCyt2"/>
    <property type="match status" value="1"/>
</dbReference>
<dbReference type="GO" id="GO:0046872">
    <property type="term" value="F:metal ion binding"/>
    <property type="evidence" value="ECO:0007669"/>
    <property type="project" value="UniProtKB-KW"/>
</dbReference>
<evidence type="ECO:0000256" key="1">
    <source>
        <dbReference type="ARBA" id="ARBA00022617"/>
    </source>
</evidence>
<protein>
    <submittedName>
        <fullName evidence="7">Cytochrome c</fullName>
    </submittedName>
</protein>
<dbReference type="PANTHER" id="PTHR35889">
    <property type="entry name" value="CYCLOINULO-OLIGOSACCHARIDE FRUCTANOTRANSFERASE-RELATED"/>
    <property type="match status" value="1"/>
</dbReference>
<dbReference type="SUPFAM" id="SSF46626">
    <property type="entry name" value="Cytochrome c"/>
    <property type="match status" value="1"/>
</dbReference>
<keyword evidence="5" id="KW-0732">Signal</keyword>
<evidence type="ECO:0000313" key="7">
    <source>
        <dbReference type="EMBL" id="RBP43926.1"/>
    </source>
</evidence>
<dbReference type="AlphaFoldDB" id="A0A366HNI2"/>
<accession>A0A366HNI2</accession>
<dbReference type="InterPro" id="IPR011429">
    <property type="entry name" value="Cyt_c_Planctomycete-type"/>
</dbReference>
<keyword evidence="2 4" id="KW-0479">Metal-binding</keyword>
<evidence type="ECO:0000256" key="5">
    <source>
        <dbReference type="SAM" id="SignalP"/>
    </source>
</evidence>
<keyword evidence="8" id="KW-1185">Reference proteome</keyword>
<feature type="domain" description="Cytochrome c" evidence="6">
    <location>
        <begin position="22"/>
        <end position="122"/>
    </location>
</feature>
<dbReference type="GO" id="GO:0020037">
    <property type="term" value="F:heme binding"/>
    <property type="evidence" value="ECO:0007669"/>
    <property type="project" value="InterPro"/>
</dbReference>
<dbReference type="PANTHER" id="PTHR35889:SF3">
    <property type="entry name" value="F-BOX DOMAIN-CONTAINING PROTEIN"/>
    <property type="match status" value="1"/>
</dbReference>
<organism evidence="7 8">
    <name type="scientific">Roseimicrobium gellanilyticum</name>
    <dbReference type="NCBI Taxonomy" id="748857"/>
    <lineage>
        <taxon>Bacteria</taxon>
        <taxon>Pseudomonadati</taxon>
        <taxon>Verrucomicrobiota</taxon>
        <taxon>Verrucomicrobiia</taxon>
        <taxon>Verrucomicrobiales</taxon>
        <taxon>Verrucomicrobiaceae</taxon>
        <taxon>Roseimicrobium</taxon>
    </lineage>
</organism>
<dbReference type="Pfam" id="PF07635">
    <property type="entry name" value="PSCyt1"/>
    <property type="match status" value="1"/>
</dbReference>
<dbReference type="EMBL" id="QNRR01000005">
    <property type="protein sequence ID" value="RBP43926.1"/>
    <property type="molecule type" value="Genomic_DNA"/>
</dbReference>
<dbReference type="Pfam" id="PF07587">
    <property type="entry name" value="PSD1"/>
    <property type="match status" value="1"/>
</dbReference>
<dbReference type="Proteomes" id="UP000253426">
    <property type="component" value="Unassembled WGS sequence"/>
</dbReference>
<evidence type="ECO:0000256" key="4">
    <source>
        <dbReference type="PROSITE-ProRule" id="PRU00433"/>
    </source>
</evidence>
<evidence type="ECO:0000313" key="8">
    <source>
        <dbReference type="Proteomes" id="UP000253426"/>
    </source>
</evidence>
<dbReference type="RefSeq" id="WP_113959385.1">
    <property type="nucleotide sequence ID" value="NZ_QNRR01000005.1"/>
</dbReference>
<dbReference type="GO" id="GO:0009055">
    <property type="term" value="F:electron transfer activity"/>
    <property type="evidence" value="ECO:0007669"/>
    <property type="project" value="InterPro"/>
</dbReference>
<dbReference type="PROSITE" id="PS51007">
    <property type="entry name" value="CYTC"/>
    <property type="match status" value="1"/>
</dbReference>
<dbReference type="InterPro" id="IPR009056">
    <property type="entry name" value="Cyt_c-like_dom"/>
</dbReference>
<feature type="chain" id="PRO_5017049309" evidence="5">
    <location>
        <begin position="25"/>
        <end position="1012"/>
    </location>
</feature>
<evidence type="ECO:0000256" key="3">
    <source>
        <dbReference type="ARBA" id="ARBA00023004"/>
    </source>
</evidence>
<evidence type="ECO:0000259" key="6">
    <source>
        <dbReference type="PROSITE" id="PS51007"/>
    </source>
</evidence>